<protein>
    <submittedName>
        <fullName evidence="2">Uncharacterized protein</fullName>
    </submittedName>
</protein>
<sequence length="94" mass="10829">MKNTGWKKWLLIDRRLPKSNYILRAFVGLYLIYIIGNIGKGLSEPDVSNVPLILAAMIVLGIFCLLCIISGGYGLWKKDYREMHQDEEENIEKK</sequence>
<proteinExistence type="predicted"/>
<evidence type="ECO:0000313" key="3">
    <source>
        <dbReference type="Proteomes" id="UP000054874"/>
    </source>
</evidence>
<dbReference type="Proteomes" id="UP000054874">
    <property type="component" value="Unassembled WGS sequence"/>
</dbReference>
<dbReference type="RefSeq" id="WP_058352407.1">
    <property type="nucleotide sequence ID" value="NZ_CABMMD010000147.1"/>
</dbReference>
<feature type="transmembrane region" description="Helical" evidence="1">
    <location>
        <begin position="51"/>
        <end position="76"/>
    </location>
</feature>
<evidence type="ECO:0000256" key="1">
    <source>
        <dbReference type="SAM" id="Phobius"/>
    </source>
</evidence>
<keyword evidence="1" id="KW-0472">Membrane</keyword>
<reference evidence="2 3" key="1">
    <citation type="submission" date="2015-11" db="EMBL/GenBank/DDBJ databases">
        <title>Butyribacter intestini gen. nov., sp. nov., a butyric acid-producing bacterium of the family Lachnospiraceae isolated from the human faeces.</title>
        <authorList>
            <person name="Zou Y."/>
            <person name="Xue W."/>
            <person name="Luo G."/>
            <person name="Lv M."/>
        </authorList>
    </citation>
    <scope>NUCLEOTIDE SEQUENCE [LARGE SCALE GENOMIC DNA]</scope>
    <source>
        <strain evidence="2 3">ACET-33324</strain>
    </source>
</reference>
<dbReference type="AlphaFoldDB" id="A0A0V8QFV0"/>
<accession>A0A0V8QFV0</accession>
<dbReference type="STRING" id="290052.ASU35_09265"/>
<organism evidence="2 3">
    <name type="scientific">Acetivibrio ethanolgignens</name>
    <dbReference type="NCBI Taxonomy" id="290052"/>
    <lineage>
        <taxon>Bacteria</taxon>
        <taxon>Bacillati</taxon>
        <taxon>Bacillota</taxon>
        <taxon>Clostridia</taxon>
        <taxon>Eubacteriales</taxon>
        <taxon>Oscillospiraceae</taxon>
        <taxon>Acetivibrio</taxon>
    </lineage>
</organism>
<comment type="caution">
    <text evidence="2">The sequence shown here is derived from an EMBL/GenBank/DDBJ whole genome shotgun (WGS) entry which is preliminary data.</text>
</comment>
<dbReference type="EMBL" id="LNAM01000147">
    <property type="protein sequence ID" value="KSV59338.1"/>
    <property type="molecule type" value="Genomic_DNA"/>
</dbReference>
<keyword evidence="3" id="KW-1185">Reference proteome</keyword>
<keyword evidence="1" id="KW-0812">Transmembrane</keyword>
<name>A0A0V8QFV0_9FIRM</name>
<evidence type="ECO:0000313" key="2">
    <source>
        <dbReference type="EMBL" id="KSV59338.1"/>
    </source>
</evidence>
<gene>
    <name evidence="2" type="ORF">ASU35_09265</name>
</gene>
<feature type="transmembrane region" description="Helical" evidence="1">
    <location>
        <begin position="21"/>
        <end position="39"/>
    </location>
</feature>
<keyword evidence="1" id="KW-1133">Transmembrane helix</keyword>
<dbReference type="OrthoDB" id="9989905at2"/>